<dbReference type="InterPro" id="IPR031981">
    <property type="entry name" value="MIEAP_C"/>
</dbReference>
<evidence type="ECO:0000313" key="4">
    <source>
        <dbReference type="RefSeq" id="XP_022326035.1"/>
    </source>
</evidence>
<dbReference type="OrthoDB" id="6096353at2759"/>
<keyword evidence="1" id="KW-0175">Coiled coil</keyword>
<reference evidence="4 5" key="1">
    <citation type="submission" date="2025-04" db="UniProtKB">
        <authorList>
            <consortium name="RefSeq"/>
        </authorList>
    </citation>
    <scope>IDENTIFICATION</scope>
    <source>
        <tissue evidence="4 5">Whole sample</tissue>
    </source>
</reference>
<dbReference type="RefSeq" id="XP_022326037.1">
    <property type="nucleotide sequence ID" value="XM_022470329.1"/>
</dbReference>
<dbReference type="KEGG" id="cvn:111125994"/>
<accession>A0A8B8DDG2</accession>
<dbReference type="AlphaFoldDB" id="A0A8B8DDG2"/>
<feature type="domain" description="Mitochondria-eating protein C-terminal" evidence="2">
    <location>
        <begin position="203"/>
        <end position="391"/>
    </location>
</feature>
<evidence type="ECO:0000313" key="5">
    <source>
        <dbReference type="RefSeq" id="XP_022326037.1"/>
    </source>
</evidence>
<evidence type="ECO:0000313" key="6">
    <source>
        <dbReference type="RefSeq" id="XP_022326038.1"/>
    </source>
</evidence>
<dbReference type="Pfam" id="PF16026">
    <property type="entry name" value="MIEAP"/>
    <property type="match status" value="1"/>
</dbReference>
<sequence length="394" mass="46289">MDQDVSNRWPLINHDEVVDMRGTSPPFKSFKKSSIYFNWCTSIFDCCLCRWIIGFVLWSKGILMKIPCCRVLFRWCRGLFRGAKRWVWKLFGNEECKRYQAYDLEIMQLKKLMEDNKQRDAQIIQTLHEDKENVLKREQNFYRAYNEEKQEKENALAREAKLLQAYNQEKQEKENALTRLSALAGDRLRLNNPGIADLSDEYRPNKLAEKFSELYDNEWTEFYEDLEKPGSTEKQTIGQLLNLIQEIYTVCQQQAENQRRALINVIADPSNGKSENGSPPDGILIKIIDFQKKTVPWAIEAMKKNIMKKYEDLSDNKSESKRKYIERCVQLCWMMSIQDPPMHLDFGPEKDSVIDKNVYKLFTKTGDALDFMVWPAVFLHHNGPLVQKGVLQPK</sequence>
<evidence type="ECO:0000259" key="2">
    <source>
        <dbReference type="Pfam" id="PF16026"/>
    </source>
</evidence>
<evidence type="ECO:0000256" key="1">
    <source>
        <dbReference type="SAM" id="Coils"/>
    </source>
</evidence>
<evidence type="ECO:0000313" key="3">
    <source>
        <dbReference type="Proteomes" id="UP000694844"/>
    </source>
</evidence>
<feature type="coiled-coil region" evidence="1">
    <location>
        <begin position="99"/>
        <end position="183"/>
    </location>
</feature>
<evidence type="ECO:0000313" key="7">
    <source>
        <dbReference type="RefSeq" id="XP_022326039.1"/>
    </source>
</evidence>
<gene>
    <name evidence="4 5 6 7" type="primary">LOC111125994</name>
</gene>
<proteinExistence type="predicted"/>
<dbReference type="Proteomes" id="UP000694844">
    <property type="component" value="Chromosome 3"/>
</dbReference>
<dbReference type="RefSeq" id="XP_022326035.1">
    <property type="nucleotide sequence ID" value="XM_022470327.1"/>
</dbReference>
<keyword evidence="3" id="KW-1185">Reference proteome</keyword>
<dbReference type="GeneID" id="111125994"/>
<name>A0A8B8DDG2_CRAVI</name>
<organism evidence="3 6">
    <name type="scientific">Crassostrea virginica</name>
    <name type="common">Eastern oyster</name>
    <dbReference type="NCBI Taxonomy" id="6565"/>
    <lineage>
        <taxon>Eukaryota</taxon>
        <taxon>Metazoa</taxon>
        <taxon>Spiralia</taxon>
        <taxon>Lophotrochozoa</taxon>
        <taxon>Mollusca</taxon>
        <taxon>Bivalvia</taxon>
        <taxon>Autobranchia</taxon>
        <taxon>Pteriomorphia</taxon>
        <taxon>Ostreida</taxon>
        <taxon>Ostreoidea</taxon>
        <taxon>Ostreidae</taxon>
        <taxon>Crassostrea</taxon>
    </lineage>
</organism>
<protein>
    <submittedName>
        <fullName evidence="4 5">Uncharacterized protein LOC111125994 isoform X1</fullName>
    </submittedName>
</protein>
<dbReference type="RefSeq" id="XP_022326038.1">
    <property type="nucleotide sequence ID" value="XM_022470330.1"/>
</dbReference>
<dbReference type="RefSeq" id="XP_022326039.1">
    <property type="nucleotide sequence ID" value="XM_022470331.1"/>
</dbReference>